<organism evidence="7">
    <name type="scientific">Streptococcus oralis</name>
    <dbReference type="NCBI Taxonomy" id="1303"/>
    <lineage>
        <taxon>Bacteria</taxon>
        <taxon>Bacillati</taxon>
        <taxon>Bacillota</taxon>
        <taxon>Bacilli</taxon>
        <taxon>Lactobacillales</taxon>
        <taxon>Streptococcaceae</taxon>
        <taxon>Streptococcus</taxon>
    </lineage>
</organism>
<keyword evidence="7" id="KW-0645">Protease</keyword>
<evidence type="ECO:0000256" key="3">
    <source>
        <dbReference type="ARBA" id="ARBA00022989"/>
    </source>
</evidence>
<dbReference type="GO" id="GO:0004252">
    <property type="term" value="F:serine-type endopeptidase activity"/>
    <property type="evidence" value="ECO:0007669"/>
    <property type="project" value="InterPro"/>
</dbReference>
<keyword evidence="7" id="KW-0378">Hydrolase</keyword>
<keyword evidence="4 5" id="KW-0472">Membrane</keyword>
<name>A0A6N3A0D8_STROR</name>
<accession>A0A6N3A0D8</accession>
<dbReference type="Gene3D" id="1.20.1540.10">
    <property type="entry name" value="Rhomboid-like"/>
    <property type="match status" value="1"/>
</dbReference>
<sequence>MKNILKTYPVVSTLTFICLLLGILTSIYGNATYDLLAFHSKPVYGWQYVSGTLMHGSKGAPVWFLWVHLILNVLMILPFGGLLERKRGSRQVLIVFVTATVLSSIVFHFLTRGQDIQATGISAVGYAFVTGGVMNLPNMWKEFSRTVKWLYLFLIFLSGLMLLPAITGWISTLLHLSGIASYLGVSILSHYLKKHRFSHR</sequence>
<dbReference type="GO" id="GO:0006508">
    <property type="term" value="P:proteolysis"/>
    <property type="evidence" value="ECO:0007669"/>
    <property type="project" value="UniProtKB-KW"/>
</dbReference>
<evidence type="ECO:0000256" key="2">
    <source>
        <dbReference type="ARBA" id="ARBA00022692"/>
    </source>
</evidence>
<proteinExistence type="predicted"/>
<reference evidence="7" key="1">
    <citation type="submission" date="2019-11" db="EMBL/GenBank/DDBJ databases">
        <authorList>
            <person name="Feng L."/>
        </authorList>
    </citation>
    <scope>NUCLEOTIDE SEQUENCE</scope>
    <source>
        <strain evidence="7">SrubneriLFYP117</strain>
    </source>
</reference>
<evidence type="ECO:0000259" key="6">
    <source>
        <dbReference type="Pfam" id="PF01694"/>
    </source>
</evidence>
<dbReference type="InterPro" id="IPR035952">
    <property type="entry name" value="Rhomboid-like_sf"/>
</dbReference>
<feature type="transmembrane region" description="Helical" evidence="5">
    <location>
        <begin position="92"/>
        <end position="110"/>
    </location>
</feature>
<evidence type="ECO:0000256" key="4">
    <source>
        <dbReference type="ARBA" id="ARBA00023136"/>
    </source>
</evidence>
<feature type="transmembrane region" description="Helical" evidence="5">
    <location>
        <begin position="149"/>
        <end position="167"/>
    </location>
</feature>
<dbReference type="InterPro" id="IPR022764">
    <property type="entry name" value="Peptidase_S54_rhomboid_dom"/>
</dbReference>
<comment type="subcellular location">
    <subcellularLocation>
        <location evidence="1">Membrane</location>
        <topology evidence="1">Multi-pass membrane protein</topology>
    </subcellularLocation>
</comment>
<dbReference type="AlphaFoldDB" id="A0A6N3A0D8"/>
<protein>
    <submittedName>
        <fullName evidence="7">Intramembrane serine protease GlpG</fullName>
    </submittedName>
</protein>
<keyword evidence="3 5" id="KW-1133">Transmembrane helix</keyword>
<dbReference type="GO" id="GO:0016020">
    <property type="term" value="C:membrane"/>
    <property type="evidence" value="ECO:0007669"/>
    <property type="project" value="UniProtKB-SubCell"/>
</dbReference>
<evidence type="ECO:0000256" key="1">
    <source>
        <dbReference type="ARBA" id="ARBA00004141"/>
    </source>
</evidence>
<keyword evidence="2 5" id="KW-0812">Transmembrane</keyword>
<feature type="transmembrane region" description="Helical" evidence="5">
    <location>
        <begin position="173"/>
        <end position="192"/>
    </location>
</feature>
<feature type="transmembrane region" description="Helical" evidence="5">
    <location>
        <begin position="7"/>
        <end position="28"/>
    </location>
</feature>
<gene>
    <name evidence="7" type="ORF">SRLFYP117_01827</name>
</gene>
<feature type="domain" description="Peptidase S54 rhomboid" evidence="6">
    <location>
        <begin position="65"/>
        <end position="181"/>
    </location>
</feature>
<evidence type="ECO:0000256" key="5">
    <source>
        <dbReference type="SAM" id="Phobius"/>
    </source>
</evidence>
<evidence type="ECO:0000313" key="7">
    <source>
        <dbReference type="EMBL" id="VYT83320.1"/>
    </source>
</evidence>
<dbReference type="EMBL" id="CACRUL010000003">
    <property type="protein sequence ID" value="VYT83320.1"/>
    <property type="molecule type" value="Genomic_DNA"/>
</dbReference>
<feature type="transmembrane region" description="Helical" evidence="5">
    <location>
        <begin position="116"/>
        <end position="137"/>
    </location>
</feature>
<dbReference type="RefSeq" id="WP_125329180.1">
    <property type="nucleotide sequence ID" value="NZ_CACRUL010000003.1"/>
</dbReference>
<dbReference type="Pfam" id="PF01694">
    <property type="entry name" value="Rhomboid"/>
    <property type="match status" value="1"/>
</dbReference>
<dbReference type="SUPFAM" id="SSF144091">
    <property type="entry name" value="Rhomboid-like"/>
    <property type="match status" value="1"/>
</dbReference>
<feature type="transmembrane region" description="Helical" evidence="5">
    <location>
        <begin position="63"/>
        <end position="83"/>
    </location>
</feature>